<dbReference type="PROSITE" id="PS00092">
    <property type="entry name" value="N6_MTASE"/>
    <property type="match status" value="1"/>
</dbReference>
<protein>
    <submittedName>
        <fullName evidence="3">16S rRNA (Guanine(966)-N(2))-methyltransferase RsmD</fullName>
        <ecNumber evidence="3">2.1.1.171</ecNumber>
    </submittedName>
</protein>
<dbReference type="PANTHER" id="PTHR43542:SF1">
    <property type="entry name" value="METHYLTRANSFERASE"/>
    <property type="match status" value="1"/>
</dbReference>
<name>A0ABW4Z745_9BACT</name>
<proteinExistence type="predicted"/>
<comment type="caution">
    <text evidence="3">The sequence shown here is derived from an EMBL/GenBank/DDBJ whole genome shotgun (WGS) entry which is preliminary data.</text>
</comment>
<dbReference type="PANTHER" id="PTHR43542">
    <property type="entry name" value="METHYLTRANSFERASE"/>
    <property type="match status" value="1"/>
</dbReference>
<dbReference type="PIRSF" id="PIRSF004553">
    <property type="entry name" value="CHP00095"/>
    <property type="match status" value="1"/>
</dbReference>
<dbReference type="GO" id="GO:0052913">
    <property type="term" value="F:16S rRNA (guanine(966)-N(2))-methyltransferase activity"/>
    <property type="evidence" value="ECO:0007669"/>
    <property type="project" value="UniProtKB-EC"/>
</dbReference>
<dbReference type="NCBIfam" id="TIGR00095">
    <property type="entry name" value="16S rRNA (guanine(966)-N(2))-methyltransferase RsmD"/>
    <property type="match status" value="1"/>
</dbReference>
<evidence type="ECO:0000256" key="2">
    <source>
        <dbReference type="ARBA" id="ARBA00022679"/>
    </source>
</evidence>
<dbReference type="CDD" id="cd02440">
    <property type="entry name" value="AdoMet_MTases"/>
    <property type="match status" value="1"/>
</dbReference>
<evidence type="ECO:0000313" key="4">
    <source>
        <dbReference type="Proteomes" id="UP001597389"/>
    </source>
</evidence>
<sequence length="184" mass="19734">MRIIAGSAKRREIRVPKALVRPTTDRAREALFSILQAYVDGARVLDLFAGAGSLGLEALSRGAHSCTFVEQNKGCVKVVGENLASLGLAGGTVVQSDALAYVKRGRESFDLIFADPPYYKVPGDTDFASQLLSEAGLLGMLADDGLLVVEVDSQHKPELGMGWRLVDKRTYGGCTMLFIKKVGS</sequence>
<evidence type="ECO:0000256" key="1">
    <source>
        <dbReference type="ARBA" id="ARBA00022603"/>
    </source>
</evidence>
<organism evidence="3 4">
    <name type="scientific">Rubritalea tangerina</name>
    <dbReference type="NCBI Taxonomy" id="430798"/>
    <lineage>
        <taxon>Bacteria</taxon>
        <taxon>Pseudomonadati</taxon>
        <taxon>Verrucomicrobiota</taxon>
        <taxon>Verrucomicrobiia</taxon>
        <taxon>Verrucomicrobiales</taxon>
        <taxon>Rubritaleaceae</taxon>
        <taxon>Rubritalea</taxon>
    </lineage>
</organism>
<dbReference type="SUPFAM" id="SSF53335">
    <property type="entry name" value="S-adenosyl-L-methionine-dependent methyltransferases"/>
    <property type="match status" value="1"/>
</dbReference>
<keyword evidence="2 3" id="KW-0808">Transferase</keyword>
<dbReference type="InterPro" id="IPR029063">
    <property type="entry name" value="SAM-dependent_MTases_sf"/>
</dbReference>
<gene>
    <name evidence="3" type="primary">rsmD</name>
    <name evidence="3" type="ORF">ACFSW8_02555</name>
</gene>
<accession>A0ABW4Z745</accession>
<dbReference type="InterPro" id="IPR004398">
    <property type="entry name" value="RNA_MeTrfase_RsmD"/>
</dbReference>
<evidence type="ECO:0000313" key="3">
    <source>
        <dbReference type="EMBL" id="MFD2157774.1"/>
    </source>
</evidence>
<dbReference type="EC" id="2.1.1.171" evidence="3"/>
<keyword evidence="4" id="KW-1185">Reference proteome</keyword>
<dbReference type="EMBL" id="JBHUJB010000011">
    <property type="protein sequence ID" value="MFD2157774.1"/>
    <property type="molecule type" value="Genomic_DNA"/>
</dbReference>
<dbReference type="RefSeq" id="WP_377089142.1">
    <property type="nucleotide sequence ID" value="NZ_JBHSJL010000014.1"/>
</dbReference>
<reference evidence="4" key="1">
    <citation type="journal article" date="2019" name="Int. J. Syst. Evol. Microbiol.">
        <title>The Global Catalogue of Microorganisms (GCM) 10K type strain sequencing project: providing services to taxonomists for standard genome sequencing and annotation.</title>
        <authorList>
            <consortium name="The Broad Institute Genomics Platform"/>
            <consortium name="The Broad Institute Genome Sequencing Center for Infectious Disease"/>
            <person name="Wu L."/>
            <person name="Ma J."/>
        </authorList>
    </citation>
    <scope>NUCLEOTIDE SEQUENCE [LARGE SCALE GENOMIC DNA]</scope>
    <source>
        <strain evidence="4">CCUG 57942</strain>
    </source>
</reference>
<dbReference type="Pfam" id="PF03602">
    <property type="entry name" value="Cons_hypoth95"/>
    <property type="match status" value="1"/>
</dbReference>
<dbReference type="InterPro" id="IPR002052">
    <property type="entry name" value="DNA_methylase_N6_adenine_CS"/>
</dbReference>
<keyword evidence="1 3" id="KW-0489">Methyltransferase</keyword>
<dbReference type="Gene3D" id="3.40.50.150">
    <property type="entry name" value="Vaccinia Virus protein VP39"/>
    <property type="match status" value="1"/>
</dbReference>
<dbReference type="Proteomes" id="UP001597389">
    <property type="component" value="Unassembled WGS sequence"/>
</dbReference>